<accession>A0ACC1M136</accession>
<reference evidence="1" key="1">
    <citation type="submission" date="2022-07" db="EMBL/GenBank/DDBJ databases">
        <title>Phylogenomic reconstructions and comparative analyses of Kickxellomycotina fungi.</title>
        <authorList>
            <person name="Reynolds N.K."/>
            <person name="Stajich J.E."/>
            <person name="Barry K."/>
            <person name="Grigoriev I.V."/>
            <person name="Crous P."/>
            <person name="Smith M.E."/>
        </authorList>
    </citation>
    <scope>NUCLEOTIDE SEQUENCE</scope>
    <source>
        <strain evidence="1">CBS 190363</strain>
    </source>
</reference>
<evidence type="ECO:0000313" key="1">
    <source>
        <dbReference type="EMBL" id="KAJ2892149.1"/>
    </source>
</evidence>
<proteinExistence type="predicted"/>
<name>A0ACC1M136_9FUNG</name>
<organism evidence="1 2">
    <name type="scientific">Coemansia aciculifera</name>
    <dbReference type="NCBI Taxonomy" id="417176"/>
    <lineage>
        <taxon>Eukaryota</taxon>
        <taxon>Fungi</taxon>
        <taxon>Fungi incertae sedis</taxon>
        <taxon>Zoopagomycota</taxon>
        <taxon>Kickxellomycotina</taxon>
        <taxon>Kickxellomycetes</taxon>
        <taxon>Kickxellales</taxon>
        <taxon>Kickxellaceae</taxon>
        <taxon>Coemansia</taxon>
    </lineage>
</organism>
<keyword evidence="2" id="KW-1185">Reference proteome</keyword>
<gene>
    <name evidence="1" type="primary">IAH1_7</name>
    <name evidence="1" type="ORF">IWW38_003328</name>
</gene>
<sequence length="220" mass="24421">MTKRGWVAQLSHAYIHLFDVINRGYSRYTSRWMPPLVPMLSQWSPCLLVIQFGSNDAMPPPSTRHVPIAEFRRNIEQILASIELSATSVILVTPPSLGVKLYEATNDDVGQTFESVKACADAVREIASAFSVPCADLWTTVKEGAKEIGGEVDGYDAYSYDGVHLSADGNDLLFDVLMRTIRLQHLHLDPDSMPFTVPYYRDVDAALADGMDVTKPVSRE</sequence>
<dbReference type="EMBL" id="JANBVB010000801">
    <property type="protein sequence ID" value="KAJ2892149.1"/>
    <property type="molecule type" value="Genomic_DNA"/>
</dbReference>
<comment type="caution">
    <text evidence="1">The sequence shown here is derived from an EMBL/GenBank/DDBJ whole genome shotgun (WGS) entry which is preliminary data.</text>
</comment>
<protein>
    <submittedName>
        <fullName evidence="1">Isoamyl acetate-hydrolyzing esterase</fullName>
    </submittedName>
</protein>
<evidence type="ECO:0000313" key="2">
    <source>
        <dbReference type="Proteomes" id="UP001139981"/>
    </source>
</evidence>
<dbReference type="Proteomes" id="UP001139981">
    <property type="component" value="Unassembled WGS sequence"/>
</dbReference>